<evidence type="ECO:0000313" key="3">
    <source>
        <dbReference type="Proteomes" id="UP001229244"/>
    </source>
</evidence>
<gene>
    <name evidence="2" type="ORF">J2S73_003609</name>
</gene>
<reference evidence="2" key="1">
    <citation type="submission" date="2023-07" db="EMBL/GenBank/DDBJ databases">
        <title>Genomic Encyclopedia of Type Strains, Phase IV (KMG-IV): sequencing the most valuable type-strain genomes for metagenomic binning, comparative biology and taxonomic classification.</title>
        <authorList>
            <person name="Goeker M."/>
        </authorList>
    </citation>
    <scope>NUCLEOTIDE SEQUENCE</scope>
    <source>
        <strain evidence="2">DSM 21202</strain>
    </source>
</reference>
<dbReference type="AlphaFoldDB" id="A0AAE3VRP3"/>
<dbReference type="EMBL" id="JAUSUL010000004">
    <property type="protein sequence ID" value="MDQ0317132.1"/>
    <property type="molecule type" value="Genomic_DNA"/>
</dbReference>
<keyword evidence="3" id="KW-1185">Reference proteome</keyword>
<comment type="caution">
    <text evidence="2">The sequence shown here is derived from an EMBL/GenBank/DDBJ whole genome shotgun (WGS) entry which is preliminary data.</text>
</comment>
<dbReference type="SUPFAM" id="SSF53300">
    <property type="entry name" value="vWA-like"/>
    <property type="match status" value="1"/>
</dbReference>
<sequence>MSEKDRQTLRPGTAAPAASRDHGPPTERSSRADIEAFVARAQSTAPAPEGPRGRLMFALDATMSRQPTWDRACRIQAEMFEEAGEIGGLDIQLVYFRGFDECRASKWISNAERLRDVMTGIECRGGLTQIRKVLRRAIDETRRERVQAVVYVGDCMEEDVDALCARAGELGLLKVPVFIFQEGNNGPASAAFSEIARLTGGAHLSFSASAPDELRRLLRAVAVYAAGGRKALADMSARGEKGAQLLIGKMS</sequence>
<evidence type="ECO:0000256" key="1">
    <source>
        <dbReference type="SAM" id="MobiDB-lite"/>
    </source>
</evidence>
<organism evidence="2 3">
    <name type="scientific">Amorphus orientalis</name>
    <dbReference type="NCBI Taxonomy" id="649198"/>
    <lineage>
        <taxon>Bacteria</taxon>
        <taxon>Pseudomonadati</taxon>
        <taxon>Pseudomonadota</taxon>
        <taxon>Alphaproteobacteria</taxon>
        <taxon>Hyphomicrobiales</taxon>
        <taxon>Amorphaceae</taxon>
        <taxon>Amorphus</taxon>
    </lineage>
</organism>
<evidence type="ECO:0000313" key="2">
    <source>
        <dbReference type="EMBL" id="MDQ0317132.1"/>
    </source>
</evidence>
<accession>A0AAE3VRP3</accession>
<dbReference type="Proteomes" id="UP001229244">
    <property type="component" value="Unassembled WGS sequence"/>
</dbReference>
<feature type="compositionally biased region" description="Basic and acidic residues" evidence="1">
    <location>
        <begin position="19"/>
        <end position="34"/>
    </location>
</feature>
<feature type="region of interest" description="Disordered" evidence="1">
    <location>
        <begin position="1"/>
        <end position="34"/>
    </location>
</feature>
<dbReference type="InterPro" id="IPR036465">
    <property type="entry name" value="vWFA_dom_sf"/>
</dbReference>
<proteinExistence type="predicted"/>
<evidence type="ECO:0008006" key="4">
    <source>
        <dbReference type="Google" id="ProtNLM"/>
    </source>
</evidence>
<name>A0AAE3VRP3_9HYPH</name>
<protein>
    <recommendedName>
        <fullName evidence="4">VWA domain-containing protein</fullName>
    </recommendedName>
</protein>